<reference evidence="11" key="1">
    <citation type="journal article" date="2014" name="Genome Announc.">
        <title>Genome sequence and annotation of Acremonium chrysogenum, producer of the beta-lactam antibiotic cephalosporin C.</title>
        <authorList>
            <person name="Terfehr D."/>
            <person name="Dahlmann T.A."/>
            <person name="Specht T."/>
            <person name="Zadra I."/>
            <person name="Kuernsteiner H."/>
            <person name="Kueck U."/>
        </authorList>
    </citation>
    <scope>NUCLEOTIDE SEQUENCE [LARGE SCALE GENOMIC DNA]</scope>
    <source>
        <strain evidence="11">ATCC 11550 / CBS 779.69 / DSM 880 / IAM 14645 / JCM 23072 / IMI 49137</strain>
    </source>
</reference>
<comment type="caution">
    <text evidence="10">The sequence shown here is derived from an EMBL/GenBank/DDBJ whole genome shotgun (WGS) entry which is preliminary data.</text>
</comment>
<keyword evidence="4" id="KW-0255">Endonuclease</keyword>
<evidence type="ECO:0000256" key="1">
    <source>
        <dbReference type="ARBA" id="ARBA00009006"/>
    </source>
</evidence>
<dbReference type="InterPro" id="IPR000026">
    <property type="entry name" value="N1-like"/>
</dbReference>
<feature type="chain" id="PRO_5001815122" description="ribonuclease T1" evidence="9">
    <location>
        <begin position="18"/>
        <end position="132"/>
    </location>
</feature>
<gene>
    <name evidence="10" type="ORF">ACRE_075370</name>
</gene>
<sequence length="132" mass="14002">MQFSLAAVVFLATLARAAPRARIIGRDEPAVCGDQEYTAKQVAAAMEAACTHFQDGTDVNDYPHTYNNYEGFEFKGYDGPFQEFPIIPGGVYDGGSPGPDRVVITEDGCKLAGSITHTGADGNDFVACEGTS</sequence>
<evidence type="ECO:0000256" key="2">
    <source>
        <dbReference type="ARBA" id="ARBA00012549"/>
    </source>
</evidence>
<dbReference type="EMBL" id="JPKY01000116">
    <property type="protein sequence ID" value="KFH41748.1"/>
    <property type="molecule type" value="Genomic_DNA"/>
</dbReference>
<dbReference type="GO" id="GO:0003723">
    <property type="term" value="F:RNA binding"/>
    <property type="evidence" value="ECO:0007669"/>
    <property type="project" value="InterPro"/>
</dbReference>
<keyword evidence="6" id="KW-1015">Disulfide bond</keyword>
<evidence type="ECO:0000256" key="3">
    <source>
        <dbReference type="ARBA" id="ARBA00022722"/>
    </source>
</evidence>
<dbReference type="Proteomes" id="UP000029964">
    <property type="component" value="Unassembled WGS sequence"/>
</dbReference>
<proteinExistence type="inferred from homology"/>
<dbReference type="AlphaFoldDB" id="A0A086SXB6"/>
<evidence type="ECO:0000313" key="11">
    <source>
        <dbReference type="Proteomes" id="UP000029964"/>
    </source>
</evidence>
<dbReference type="Pfam" id="PF00545">
    <property type="entry name" value="Ribonuclease"/>
    <property type="match status" value="1"/>
</dbReference>
<dbReference type="InterPro" id="IPR016191">
    <property type="entry name" value="Ribonuclease/ribotoxin"/>
</dbReference>
<comment type="similarity">
    <text evidence="1">Belongs to the ribonuclease N1/T1 family.</text>
</comment>
<protein>
    <recommendedName>
        <fullName evidence="2">ribonuclease T1</fullName>
        <ecNumber evidence="2">4.6.1.24</ecNumber>
    </recommendedName>
</protein>
<dbReference type="SUPFAM" id="SSF53933">
    <property type="entry name" value="Microbial ribonucleases"/>
    <property type="match status" value="1"/>
</dbReference>
<keyword evidence="9" id="KW-0732">Signal</keyword>
<dbReference type="HOGENOM" id="CLU_111658_2_0_1"/>
<keyword evidence="3" id="KW-0540">Nuclease</keyword>
<feature type="signal peptide" evidence="9">
    <location>
        <begin position="1"/>
        <end position="17"/>
    </location>
</feature>
<evidence type="ECO:0000256" key="9">
    <source>
        <dbReference type="SAM" id="SignalP"/>
    </source>
</evidence>
<dbReference type="CDD" id="cd00606">
    <property type="entry name" value="fungal_RNase"/>
    <property type="match status" value="1"/>
</dbReference>
<keyword evidence="11" id="KW-1185">Reference proteome</keyword>
<dbReference type="GO" id="GO:0046589">
    <property type="term" value="F:ribonuclease T1 activity"/>
    <property type="evidence" value="ECO:0007669"/>
    <property type="project" value="UniProtKB-EC"/>
</dbReference>
<evidence type="ECO:0000256" key="8">
    <source>
        <dbReference type="ARBA" id="ARBA00034015"/>
    </source>
</evidence>
<dbReference type="Gene3D" id="3.10.450.30">
    <property type="entry name" value="Microbial ribonucleases"/>
    <property type="match status" value="1"/>
</dbReference>
<evidence type="ECO:0000256" key="6">
    <source>
        <dbReference type="ARBA" id="ARBA00023157"/>
    </source>
</evidence>
<name>A0A086SXB6_HAPC1</name>
<accession>A0A086SXB6</accession>
<evidence type="ECO:0000256" key="7">
    <source>
        <dbReference type="ARBA" id="ARBA00023239"/>
    </source>
</evidence>
<dbReference type="PANTHER" id="PTHR42104">
    <property type="entry name" value="EXTRACELLULAR GUANYL-SPECIFIC RIBONUCLEASE RNTA (AFU_ORTHOLOGUE AFUA_4G03230)"/>
    <property type="match status" value="1"/>
</dbReference>
<comment type="catalytic activity">
    <reaction evidence="8">
        <text>[RNA] containing guanosine + H2O = an [RNA fragment]-3'-guanosine-3'-phosphate + a 5'-hydroxy-ribonucleotide-3'-[RNA fragment].</text>
        <dbReference type="EC" id="4.6.1.24"/>
    </reaction>
</comment>
<evidence type="ECO:0000313" key="10">
    <source>
        <dbReference type="EMBL" id="KFH41748.1"/>
    </source>
</evidence>
<dbReference type="OrthoDB" id="5425539at2759"/>
<keyword evidence="7" id="KW-0456">Lyase</keyword>
<evidence type="ECO:0000256" key="4">
    <source>
        <dbReference type="ARBA" id="ARBA00022759"/>
    </source>
</evidence>
<dbReference type="PANTHER" id="PTHR42104:SF1">
    <property type="entry name" value="EXTRACELLULAR GUANYL-SPECIFIC RIBONUCLEASE RNTA (AFU_ORTHOLOGUE AFUA_4G03230)"/>
    <property type="match status" value="1"/>
</dbReference>
<organism evidence="10 11">
    <name type="scientific">Hapsidospora chrysogenum (strain ATCC 11550 / CBS 779.69 / DSM 880 / IAM 14645 / JCM 23072 / IMI 49137)</name>
    <name type="common">Acremonium chrysogenum</name>
    <dbReference type="NCBI Taxonomy" id="857340"/>
    <lineage>
        <taxon>Eukaryota</taxon>
        <taxon>Fungi</taxon>
        <taxon>Dikarya</taxon>
        <taxon>Ascomycota</taxon>
        <taxon>Pezizomycotina</taxon>
        <taxon>Sordariomycetes</taxon>
        <taxon>Hypocreomycetidae</taxon>
        <taxon>Hypocreales</taxon>
        <taxon>Bionectriaceae</taxon>
        <taxon>Hapsidospora</taxon>
    </lineage>
</organism>
<dbReference type="EC" id="4.6.1.24" evidence="2"/>
<keyword evidence="5" id="KW-0378">Hydrolase</keyword>
<evidence type="ECO:0000256" key="5">
    <source>
        <dbReference type="ARBA" id="ARBA00022801"/>
    </source>
</evidence>
<dbReference type="GO" id="GO:0016787">
    <property type="term" value="F:hydrolase activity"/>
    <property type="evidence" value="ECO:0007669"/>
    <property type="project" value="UniProtKB-KW"/>
</dbReference>